<feature type="transmembrane region" description="Helical" evidence="1">
    <location>
        <begin position="373"/>
        <end position="393"/>
    </location>
</feature>
<keyword evidence="1" id="KW-0472">Membrane</keyword>
<accession>A0ABU0G337</accession>
<feature type="transmembrane region" description="Helical" evidence="1">
    <location>
        <begin position="36"/>
        <end position="55"/>
    </location>
</feature>
<organism evidence="2 3">
    <name type="scientific">Peteryoungia aggregata LMG 23059</name>
    <dbReference type="NCBI Taxonomy" id="1368425"/>
    <lineage>
        <taxon>Bacteria</taxon>
        <taxon>Pseudomonadati</taxon>
        <taxon>Pseudomonadota</taxon>
        <taxon>Alphaproteobacteria</taxon>
        <taxon>Hyphomicrobiales</taxon>
        <taxon>Rhizobiaceae</taxon>
        <taxon>Peteryoungia</taxon>
    </lineage>
</organism>
<proteinExistence type="predicted"/>
<dbReference type="Proteomes" id="UP001238496">
    <property type="component" value="Unassembled WGS sequence"/>
</dbReference>
<feature type="transmembrane region" description="Helical" evidence="1">
    <location>
        <begin position="344"/>
        <end position="366"/>
    </location>
</feature>
<keyword evidence="1" id="KW-1133">Transmembrane helix</keyword>
<feature type="transmembrane region" description="Helical" evidence="1">
    <location>
        <begin position="310"/>
        <end position="332"/>
    </location>
</feature>
<dbReference type="RefSeq" id="WP_307369561.1">
    <property type="nucleotide sequence ID" value="NZ_JAUSUW010000002.1"/>
</dbReference>
<name>A0ABU0G337_9HYPH</name>
<keyword evidence="3" id="KW-1185">Reference proteome</keyword>
<feature type="transmembrane region" description="Helical" evidence="1">
    <location>
        <begin position="237"/>
        <end position="260"/>
    </location>
</feature>
<dbReference type="InterPro" id="IPR025291">
    <property type="entry name" value="DUF4153"/>
</dbReference>
<dbReference type="Pfam" id="PF13687">
    <property type="entry name" value="DUF4153"/>
    <property type="match status" value="1"/>
</dbReference>
<feature type="transmembrane region" description="Helical" evidence="1">
    <location>
        <begin position="152"/>
        <end position="174"/>
    </location>
</feature>
<evidence type="ECO:0000313" key="2">
    <source>
        <dbReference type="EMBL" id="MDQ0419741.1"/>
    </source>
</evidence>
<dbReference type="EMBL" id="JAUSUW010000002">
    <property type="protein sequence ID" value="MDQ0419741.1"/>
    <property type="molecule type" value="Genomic_DNA"/>
</dbReference>
<evidence type="ECO:0000256" key="1">
    <source>
        <dbReference type="SAM" id="Phobius"/>
    </source>
</evidence>
<keyword evidence="1" id="KW-0812">Transmembrane</keyword>
<comment type="caution">
    <text evidence="2">The sequence shown here is derived from an EMBL/GenBank/DDBJ whole genome shotgun (WGS) entry which is preliminary data.</text>
</comment>
<evidence type="ECO:0000313" key="3">
    <source>
        <dbReference type="Proteomes" id="UP001238496"/>
    </source>
</evidence>
<feature type="transmembrane region" description="Helical" evidence="1">
    <location>
        <begin position="280"/>
        <end position="298"/>
    </location>
</feature>
<evidence type="ECO:0008006" key="4">
    <source>
        <dbReference type="Google" id="ProtNLM"/>
    </source>
</evidence>
<feature type="transmembrane region" description="Helical" evidence="1">
    <location>
        <begin position="186"/>
        <end position="209"/>
    </location>
</feature>
<protein>
    <recommendedName>
        <fullName evidence="4">DUF4173 domain-containing protein</fullName>
    </recommendedName>
</protein>
<sequence length="492" mass="54336">MLTKFHSSSRRAQSSAVLLLGFLVFASDVLVFRQEPGLNLFAWCLLLCICILLVARPARFARSVKCAPFALCALLPLVEAPSWPATLVASLSLMILSLVASGLLPKTLPSIPPVLARLLLKVPLRMVGGVGQVVRSGAMPGAARGIGTELRFWILPLAIGAVFLTLFAGANPLIEKALASIDLAALWSLINVERLFFWAFMGGIAWVLLRPKLAGRCCRTRRGTEPSQSRTIIGEPVLLRALILFNLLFAVQTMLDMAYLWGGVALPDGMSYAEYAHRGAYPLVVTALLAALFVLLAIRPERSGSEASLIRKLVTLWIVQNILLCISAILRLDLYVEAYSLTGMRVAAGLWMCLVAIGLALILLRIWLHKNNAWLFAMNAASLAVLLLGVSLVDTEAFVAQYNVSQARELDGDGLPLDANYLEKLGPSALPAINRYLAQPQIRQLYPWKHVRMQEIRSHLLLQFQNRPRDWRSWTWRAQRLENYLATPVTVE</sequence>
<gene>
    <name evidence="2" type="ORF">J2045_000754</name>
</gene>
<reference evidence="2 3" key="1">
    <citation type="submission" date="2023-07" db="EMBL/GenBank/DDBJ databases">
        <title>Genomic Encyclopedia of Type Strains, Phase IV (KMG-IV): sequencing the most valuable type-strain genomes for metagenomic binning, comparative biology and taxonomic classification.</title>
        <authorList>
            <person name="Goeker M."/>
        </authorList>
    </citation>
    <scope>NUCLEOTIDE SEQUENCE [LARGE SCALE GENOMIC DNA]</scope>
    <source>
        <strain evidence="2 3">DSM 1111</strain>
    </source>
</reference>